<keyword evidence="2" id="KW-0472">Membrane</keyword>
<proteinExistence type="predicted"/>
<dbReference type="OrthoDB" id="516634at2"/>
<comment type="caution">
    <text evidence="3">The sequence shown here is derived from an EMBL/GenBank/DDBJ whole genome shotgun (WGS) entry which is preliminary data.</text>
</comment>
<dbReference type="STRING" id="1165094.RINTHH_3400"/>
<sequence length="113" mass="12214">MNQREGFGSGFLAGAVLGSLVGGIIGSILASRGDMEQSVEESQVHSGSVETYQSHRKPKQIKVTNSEINMEMTRRSLEEKIAQLNITIDEVRQQLGNVGQSSVPVNSNHTSNT</sequence>
<evidence type="ECO:0000256" key="2">
    <source>
        <dbReference type="SAM" id="Phobius"/>
    </source>
</evidence>
<dbReference type="PANTHER" id="PTHR34048:SF3">
    <property type="entry name" value="LOW-DENSITY RECEPTOR-LIKE PROTEIN"/>
    <property type="match status" value="1"/>
</dbReference>
<keyword evidence="2" id="KW-1133">Transmembrane helix</keyword>
<dbReference type="EMBL" id="CAIY01000016">
    <property type="protein sequence ID" value="CCH66495.1"/>
    <property type="molecule type" value="Genomic_DNA"/>
</dbReference>
<dbReference type="Proteomes" id="UP000053051">
    <property type="component" value="Unassembled WGS sequence"/>
</dbReference>
<name>M1X2A7_9NOST</name>
<protein>
    <submittedName>
        <fullName evidence="3">Uncharacterized protein</fullName>
    </submittedName>
</protein>
<reference evidence="3 4" key="1">
    <citation type="submission" date="2012-05" db="EMBL/GenBank/DDBJ databases">
        <authorList>
            <person name="Hilton J."/>
        </authorList>
    </citation>
    <scope>NUCLEOTIDE SEQUENCE [LARGE SCALE GENOMIC DNA]</scope>
    <source>
        <strain evidence="3 4">HH01</strain>
    </source>
</reference>
<accession>M1X2A7</accession>
<gene>
    <name evidence="3" type="ORF">RINTHH_3400</name>
</gene>
<evidence type="ECO:0000313" key="3">
    <source>
        <dbReference type="EMBL" id="CCH66495.1"/>
    </source>
</evidence>
<feature type="region of interest" description="Disordered" evidence="1">
    <location>
        <begin position="35"/>
        <end position="58"/>
    </location>
</feature>
<dbReference type="PANTHER" id="PTHR34048">
    <property type="entry name" value="LOW-DENSITY RECEPTOR-LIKE PROTEIN"/>
    <property type="match status" value="1"/>
</dbReference>
<dbReference type="RefSeq" id="WP_008232025.1">
    <property type="nucleotide sequence ID" value="NZ_CAIY01000016.1"/>
</dbReference>
<feature type="compositionally biased region" description="Polar residues" evidence="1">
    <location>
        <begin position="40"/>
        <end position="52"/>
    </location>
</feature>
<feature type="transmembrane region" description="Helical" evidence="2">
    <location>
        <begin position="6"/>
        <end position="30"/>
    </location>
</feature>
<keyword evidence="4" id="KW-1185">Reference proteome</keyword>
<keyword evidence="2" id="KW-0812">Transmembrane</keyword>
<dbReference type="InterPro" id="IPR040377">
    <property type="entry name" value="Ssl2009-like"/>
</dbReference>
<evidence type="ECO:0000256" key="1">
    <source>
        <dbReference type="SAM" id="MobiDB-lite"/>
    </source>
</evidence>
<evidence type="ECO:0000313" key="4">
    <source>
        <dbReference type="Proteomes" id="UP000053051"/>
    </source>
</evidence>
<dbReference type="AlphaFoldDB" id="M1X2A7"/>
<organism evidence="3 4">
    <name type="scientific">Richelia intracellularis HH01</name>
    <dbReference type="NCBI Taxonomy" id="1165094"/>
    <lineage>
        <taxon>Bacteria</taxon>
        <taxon>Bacillati</taxon>
        <taxon>Cyanobacteriota</taxon>
        <taxon>Cyanophyceae</taxon>
        <taxon>Nostocales</taxon>
        <taxon>Nostocaceae</taxon>
        <taxon>Richelia</taxon>
    </lineage>
</organism>
<reference evidence="4" key="2">
    <citation type="submission" date="2016-01" db="EMBL/GenBank/DDBJ databases">
        <title>Diatom-associated endosymboitic cyanobacterium lacks core nitrogen metabolism enzymes.</title>
        <authorList>
            <person name="Hilton J.A."/>
            <person name="Foster R.A."/>
            <person name="Tripp H.J."/>
            <person name="Carter B.J."/>
            <person name="Zehr J.P."/>
            <person name="Villareal T.A."/>
        </authorList>
    </citation>
    <scope>NUCLEOTIDE SEQUENCE [LARGE SCALE GENOMIC DNA]</scope>
    <source>
        <strain evidence="4">HH01</strain>
    </source>
</reference>